<dbReference type="GO" id="GO:0046872">
    <property type="term" value="F:metal ion binding"/>
    <property type="evidence" value="ECO:0007669"/>
    <property type="project" value="InterPro"/>
</dbReference>
<sequence>MTAVQDARPQYQAALDQLEKLFATVTPADLDRPTPCTEFTLRGLLNHVVGGVHRFAYMGEGGHAEDTVAAIEDPSDEGWPAALGRARARVTAAWADDAKLGRPTVAPWGEVPGAMAVGGYLMELVTHSGDIARSLDNGFALDDDLARTALGIAEFVLPAERRVPGVPFAAVRPVAEDADVHTRLAAWTGRTV</sequence>
<accession>A0A372ZUD2</accession>
<dbReference type="RefSeq" id="WP_049652636.1">
    <property type="nucleotide sequence ID" value="NZ_QVIG01000001.1"/>
</dbReference>
<dbReference type="InterPro" id="IPR017520">
    <property type="entry name" value="CHP03086"/>
</dbReference>
<evidence type="ECO:0000259" key="1">
    <source>
        <dbReference type="Pfam" id="PF11716"/>
    </source>
</evidence>
<protein>
    <submittedName>
        <fullName evidence="2">TIGR03086 family protein</fullName>
    </submittedName>
</protein>
<proteinExistence type="predicted"/>
<name>A0A372ZUD2_9ACTN</name>
<dbReference type="Proteomes" id="UP000263377">
    <property type="component" value="Unassembled WGS sequence"/>
</dbReference>
<comment type="caution">
    <text evidence="2">The sequence shown here is derived from an EMBL/GenBank/DDBJ whole genome shotgun (WGS) entry which is preliminary data.</text>
</comment>
<dbReference type="Pfam" id="PF11716">
    <property type="entry name" value="MDMPI_N"/>
    <property type="match status" value="1"/>
</dbReference>
<evidence type="ECO:0000313" key="3">
    <source>
        <dbReference type="Proteomes" id="UP000263377"/>
    </source>
</evidence>
<gene>
    <name evidence="2" type="ORF">DR950_17560</name>
</gene>
<dbReference type="NCBIfam" id="TIGR03086">
    <property type="entry name" value="TIGR03086 family metal-binding protein"/>
    <property type="match status" value="1"/>
</dbReference>
<reference evidence="2 3" key="1">
    <citation type="submission" date="2018-08" db="EMBL/GenBank/DDBJ databases">
        <title>Diversity &amp; Physiological Properties of Lignin-Decomposing Actinobacteria from Soil.</title>
        <authorList>
            <person name="Roh S.G."/>
            <person name="Kim S.B."/>
        </authorList>
    </citation>
    <scope>NUCLEOTIDE SEQUENCE [LARGE SCALE GENOMIC DNA]</scope>
    <source>
        <strain evidence="2 3">MMS17-GH009</strain>
    </source>
</reference>
<dbReference type="AlphaFoldDB" id="A0A372ZUD2"/>
<feature type="domain" description="Mycothiol-dependent maleylpyruvate isomerase metal-binding" evidence="1">
    <location>
        <begin position="12"/>
        <end position="132"/>
    </location>
</feature>
<dbReference type="InterPro" id="IPR017517">
    <property type="entry name" value="Maleyloyr_isom"/>
</dbReference>
<organism evidence="2 3">
    <name type="scientific">Kitasatospora xanthocidica</name>
    <dbReference type="NCBI Taxonomy" id="83382"/>
    <lineage>
        <taxon>Bacteria</taxon>
        <taxon>Bacillati</taxon>
        <taxon>Actinomycetota</taxon>
        <taxon>Actinomycetes</taxon>
        <taxon>Kitasatosporales</taxon>
        <taxon>Streptomycetaceae</taxon>
        <taxon>Kitasatospora</taxon>
    </lineage>
</organism>
<dbReference type="NCBIfam" id="TIGR03083">
    <property type="entry name" value="maleylpyruvate isomerase family mycothiol-dependent enzyme"/>
    <property type="match status" value="1"/>
</dbReference>
<keyword evidence="3" id="KW-1185">Reference proteome</keyword>
<dbReference type="SUPFAM" id="SSF109854">
    <property type="entry name" value="DinB/YfiT-like putative metalloenzymes"/>
    <property type="match status" value="1"/>
</dbReference>
<dbReference type="EMBL" id="QVIG01000001">
    <property type="protein sequence ID" value="RGD59351.1"/>
    <property type="molecule type" value="Genomic_DNA"/>
</dbReference>
<dbReference type="InterPro" id="IPR024344">
    <property type="entry name" value="MDMPI_metal-binding"/>
</dbReference>
<evidence type="ECO:0000313" key="2">
    <source>
        <dbReference type="EMBL" id="RGD59351.1"/>
    </source>
</evidence>
<dbReference type="InterPro" id="IPR034660">
    <property type="entry name" value="DinB/YfiT-like"/>
</dbReference>
<dbReference type="Gene3D" id="1.20.120.450">
    <property type="entry name" value="dinb family like domain"/>
    <property type="match status" value="1"/>
</dbReference>